<dbReference type="SMART" id="SM01118">
    <property type="entry name" value="CYTH"/>
    <property type="match status" value="1"/>
</dbReference>
<evidence type="ECO:0000313" key="3">
    <source>
        <dbReference type="Proteomes" id="UP000238169"/>
    </source>
</evidence>
<dbReference type="RefSeq" id="WP_106858106.1">
    <property type="nucleotide sequence ID" value="NZ_OGTP01000035.1"/>
</dbReference>
<accession>A0A2U3IEK4</accession>
<dbReference type="Gene3D" id="2.40.320.10">
    <property type="entry name" value="Hypothetical Protein Pfu-838710-001"/>
    <property type="match status" value="1"/>
</dbReference>
<protein>
    <submittedName>
        <fullName evidence="2">Adenylate cyclase</fullName>
    </submittedName>
</protein>
<dbReference type="Proteomes" id="UP000238169">
    <property type="component" value="Unassembled WGS sequence"/>
</dbReference>
<feature type="domain" description="CYTH" evidence="1">
    <location>
        <begin position="2"/>
        <end position="208"/>
    </location>
</feature>
<dbReference type="EMBL" id="OGTP01000035">
    <property type="protein sequence ID" value="SPB18662.1"/>
    <property type="molecule type" value="Genomic_DNA"/>
</dbReference>
<reference evidence="3" key="1">
    <citation type="submission" date="2018-01" db="EMBL/GenBank/DDBJ databases">
        <authorList>
            <person name="Peeters C."/>
        </authorList>
    </citation>
    <scope>NUCLEOTIDE SEQUENCE [LARGE SCALE GENOMIC DNA]</scope>
</reference>
<evidence type="ECO:0000313" key="2">
    <source>
        <dbReference type="EMBL" id="SPB18662.1"/>
    </source>
</evidence>
<dbReference type="InterPro" id="IPR039013">
    <property type="entry name" value="YgiF"/>
</dbReference>
<keyword evidence="3" id="KW-1185">Reference proteome</keyword>
<sequence>MGIERELKLALAPSQHDDVARFFDERTGAGKPLDLANVYFDTPDCALAKAKSALRLRRTPEQWLQTFKTLGKSVAGLSNRHEWELPVKGEALEIEALIADCDNEASREALERAAPDLIALFKTDFRRIVWNIEREGSQIEVALDLGEITAEVDGETRRADISELELELKSGDETALSMLAAELRGAFPEIVPEDLSKAQRGYFLREQPEKVRNVRA</sequence>
<dbReference type="GO" id="GO:0046872">
    <property type="term" value="F:metal ion binding"/>
    <property type="evidence" value="ECO:0007669"/>
    <property type="project" value="TreeGrafter"/>
</dbReference>
<dbReference type="CDD" id="cd07756">
    <property type="entry name" value="CYTH-like_Pase_CHAD"/>
    <property type="match status" value="1"/>
</dbReference>
<dbReference type="AlphaFoldDB" id="A0A2U3IEK4"/>
<dbReference type="OrthoDB" id="3034217at2"/>
<name>A0A2U3IEK4_9BURK</name>
<dbReference type="PROSITE" id="PS51707">
    <property type="entry name" value="CYTH"/>
    <property type="match status" value="1"/>
</dbReference>
<proteinExistence type="predicted"/>
<dbReference type="Pfam" id="PF01928">
    <property type="entry name" value="CYTH"/>
    <property type="match status" value="1"/>
</dbReference>
<organism evidence="2 3">
    <name type="scientific">Caballeronia novacaledonica</name>
    <dbReference type="NCBI Taxonomy" id="1544861"/>
    <lineage>
        <taxon>Bacteria</taxon>
        <taxon>Pseudomonadati</taxon>
        <taxon>Pseudomonadota</taxon>
        <taxon>Betaproteobacteria</taxon>
        <taxon>Burkholderiales</taxon>
        <taxon>Burkholderiaceae</taxon>
        <taxon>Caballeronia</taxon>
    </lineage>
</organism>
<dbReference type="SUPFAM" id="SSF55154">
    <property type="entry name" value="CYTH-like phosphatases"/>
    <property type="match status" value="1"/>
</dbReference>
<dbReference type="InterPro" id="IPR023577">
    <property type="entry name" value="CYTH_domain"/>
</dbReference>
<dbReference type="PANTHER" id="PTHR39569">
    <property type="entry name" value="INORGANIC TRIPHOSPHATASE"/>
    <property type="match status" value="1"/>
</dbReference>
<evidence type="ECO:0000259" key="1">
    <source>
        <dbReference type="PROSITE" id="PS51707"/>
    </source>
</evidence>
<dbReference type="GO" id="GO:0050355">
    <property type="term" value="F:inorganic triphosphate phosphatase activity"/>
    <property type="evidence" value="ECO:0007669"/>
    <property type="project" value="InterPro"/>
</dbReference>
<gene>
    <name evidence="2" type="ORF">NOV72_05864</name>
</gene>
<dbReference type="PANTHER" id="PTHR39569:SF1">
    <property type="entry name" value="INORGANIC TRIPHOSPHATASE"/>
    <property type="match status" value="1"/>
</dbReference>
<dbReference type="InterPro" id="IPR033469">
    <property type="entry name" value="CYTH-like_dom_sf"/>
</dbReference>